<dbReference type="AlphaFoldDB" id="W2WQ64"/>
<sequence length="357" mass="39710">MASKNSEGLVVYGEDSRAGVTNRRLGMAIAHVSAQAQDIAECQRQLHASQQFQAQQQQLYTESRFQQARYEAEQRSLVLAEMIRKTQIDPMAIEQHVSAQLQSAIAAANDVAEAQGRAVVEAHTVQHRMQDVLKAHAEQVSVEIRLAIAAQGQEILKTVKEQINAVKKDNTTQMEQAKSTAEKEAKSITRRHYAEENAAHETLETRLLQTMEEFKKTTVAMVLLHVHERLRSFLIQQMAKGRDVKSQGAGQYAIKAVHEQRSCGEANTMNLNTSSIATSTNPSSVSSDEEKEMYTSNIDVSKLDRSNRGTLAEDAHEQLKPVRCSKLTSQLEIKSSHDLQAIRRSEQQNVVALGLAI</sequence>
<proteinExistence type="predicted"/>
<name>W2WQ64_PHYNI</name>
<dbReference type="OrthoDB" id="129797at2759"/>
<dbReference type="Proteomes" id="UP000018958">
    <property type="component" value="Unassembled WGS sequence"/>
</dbReference>
<evidence type="ECO:0000313" key="2">
    <source>
        <dbReference type="Proteomes" id="UP000018958"/>
    </source>
</evidence>
<comment type="caution">
    <text evidence="1">The sequence shown here is derived from an EMBL/GenBank/DDBJ whole genome shotgun (WGS) entry which is preliminary data.</text>
</comment>
<dbReference type="EMBL" id="ANIX01002394">
    <property type="protein sequence ID" value="ETP12288.1"/>
    <property type="molecule type" value="Genomic_DNA"/>
</dbReference>
<evidence type="ECO:0000313" key="1">
    <source>
        <dbReference type="EMBL" id="ETP12288.1"/>
    </source>
</evidence>
<reference evidence="1 2" key="1">
    <citation type="submission" date="2013-11" db="EMBL/GenBank/DDBJ databases">
        <title>The Genome Sequence of Phytophthora parasitica CJ01A1.</title>
        <authorList>
            <consortium name="The Broad Institute Genomics Platform"/>
            <person name="Russ C."/>
            <person name="Tyler B."/>
            <person name="Panabieres F."/>
            <person name="Shan W."/>
            <person name="Tripathy S."/>
            <person name="Grunwald N."/>
            <person name="Machado M."/>
            <person name="Johnson C.S."/>
            <person name="Walker B."/>
            <person name="Young S.K."/>
            <person name="Zeng Q."/>
            <person name="Gargeya S."/>
            <person name="Fitzgerald M."/>
            <person name="Haas B."/>
            <person name="Abouelleil A."/>
            <person name="Allen A.W."/>
            <person name="Alvarado L."/>
            <person name="Arachchi H.M."/>
            <person name="Berlin A.M."/>
            <person name="Chapman S.B."/>
            <person name="Gainer-Dewar J."/>
            <person name="Goldberg J."/>
            <person name="Griggs A."/>
            <person name="Gujja S."/>
            <person name="Hansen M."/>
            <person name="Howarth C."/>
            <person name="Imamovic A."/>
            <person name="Ireland A."/>
            <person name="Larimer J."/>
            <person name="McCowan C."/>
            <person name="Murphy C."/>
            <person name="Pearson M."/>
            <person name="Poon T.W."/>
            <person name="Priest M."/>
            <person name="Roberts A."/>
            <person name="Saif S."/>
            <person name="Shea T."/>
            <person name="Sisk P."/>
            <person name="Sykes S."/>
            <person name="Wortman J."/>
            <person name="Nusbaum C."/>
            <person name="Birren B."/>
        </authorList>
    </citation>
    <scope>NUCLEOTIDE SEQUENCE [LARGE SCALE GENOMIC DNA]</scope>
    <source>
        <strain evidence="1 2">CJ01A1</strain>
    </source>
</reference>
<gene>
    <name evidence="1" type="ORF">F441_12316</name>
</gene>
<accession>W2WQ64</accession>
<organism evidence="1 2">
    <name type="scientific">Phytophthora nicotianae CJ01A1</name>
    <dbReference type="NCBI Taxonomy" id="1317063"/>
    <lineage>
        <taxon>Eukaryota</taxon>
        <taxon>Sar</taxon>
        <taxon>Stramenopiles</taxon>
        <taxon>Oomycota</taxon>
        <taxon>Peronosporomycetes</taxon>
        <taxon>Peronosporales</taxon>
        <taxon>Peronosporaceae</taxon>
        <taxon>Phytophthora</taxon>
    </lineage>
</organism>
<protein>
    <submittedName>
        <fullName evidence="1">Uncharacterized protein</fullName>
    </submittedName>
</protein>